<accession>A0A7V6A2F4</accession>
<dbReference type="GO" id="GO:0016810">
    <property type="term" value="F:hydrolase activity, acting on carbon-nitrogen (but not peptide) bonds"/>
    <property type="evidence" value="ECO:0007669"/>
    <property type="project" value="InterPro"/>
</dbReference>
<sequence length="268" mass="30084">MKRAVRIFLSFVLLTVFFGGTAALAAEPEGVPVILYHRFGPTVADSMTTKTEVFAAQMKWLKDNGYTVIPMRHLVNYLLGQGPPPPPKSVVLCTDDGHKSVYSDMLPIVKKYNYPVTLFIYPSCISNKHAPYAMTWEQLGELQKTGLFDIQSHTLWHPNFKKDKKKLTPAAYQKEVDEQLVKSKAILEKKMGTKVDLLAWPFGIYDPDLEKEASKAGYVAAFSINRRFANKSEPIMAQPRYLMANSDGVKGFAAIVEGKVQEKGQKTY</sequence>
<gene>
    <name evidence="4" type="ORF">ENV52_04590</name>
</gene>
<evidence type="ECO:0000259" key="3">
    <source>
        <dbReference type="PROSITE" id="PS51677"/>
    </source>
</evidence>
<dbReference type="AlphaFoldDB" id="A0A7V6A2F4"/>
<organism evidence="4">
    <name type="scientific">Desulfobacca acetoxidans</name>
    <dbReference type="NCBI Taxonomy" id="60893"/>
    <lineage>
        <taxon>Bacteria</taxon>
        <taxon>Pseudomonadati</taxon>
        <taxon>Thermodesulfobacteriota</taxon>
        <taxon>Desulfobaccia</taxon>
        <taxon>Desulfobaccales</taxon>
        <taxon>Desulfobaccaceae</taxon>
        <taxon>Desulfobacca</taxon>
    </lineage>
</organism>
<keyword evidence="1 2" id="KW-0732">Signal</keyword>
<dbReference type="Gene3D" id="3.20.20.370">
    <property type="entry name" value="Glycoside hydrolase/deacetylase"/>
    <property type="match status" value="1"/>
</dbReference>
<dbReference type="PROSITE" id="PS51677">
    <property type="entry name" value="NODB"/>
    <property type="match status" value="1"/>
</dbReference>
<comment type="caution">
    <text evidence="4">The sequence shown here is derived from an EMBL/GenBank/DDBJ whole genome shotgun (WGS) entry which is preliminary data.</text>
</comment>
<feature type="chain" id="PRO_5031381676" evidence="2">
    <location>
        <begin position="26"/>
        <end position="268"/>
    </location>
</feature>
<feature type="domain" description="NodB homology" evidence="3">
    <location>
        <begin position="88"/>
        <end position="268"/>
    </location>
</feature>
<name>A0A7V6A2F4_9BACT</name>
<dbReference type="EMBL" id="DTGR01000071">
    <property type="protein sequence ID" value="HHS28962.1"/>
    <property type="molecule type" value="Genomic_DNA"/>
</dbReference>
<dbReference type="Pfam" id="PF01522">
    <property type="entry name" value="Polysacc_deac_1"/>
    <property type="match status" value="1"/>
</dbReference>
<dbReference type="PANTHER" id="PTHR34216:SF7">
    <property type="entry name" value="POLY-BETA-1,6-N-ACETYL-D-GLUCOSAMINE N-DEACETYLASE"/>
    <property type="match status" value="1"/>
</dbReference>
<evidence type="ECO:0000256" key="2">
    <source>
        <dbReference type="SAM" id="SignalP"/>
    </source>
</evidence>
<dbReference type="InterPro" id="IPR002509">
    <property type="entry name" value="NODB_dom"/>
</dbReference>
<dbReference type="InterPro" id="IPR011330">
    <property type="entry name" value="Glyco_hydro/deAcase_b/a-brl"/>
</dbReference>
<reference evidence="4" key="1">
    <citation type="journal article" date="2020" name="mSystems">
        <title>Genome- and Community-Level Interaction Insights into Carbon Utilization and Element Cycling Functions of Hydrothermarchaeota in Hydrothermal Sediment.</title>
        <authorList>
            <person name="Zhou Z."/>
            <person name="Liu Y."/>
            <person name="Xu W."/>
            <person name="Pan J."/>
            <person name="Luo Z.H."/>
            <person name="Li M."/>
        </authorList>
    </citation>
    <scope>NUCLEOTIDE SEQUENCE [LARGE SCALE GENOMIC DNA]</scope>
    <source>
        <strain evidence="4">SpSt-767</strain>
    </source>
</reference>
<dbReference type="GO" id="GO:0005975">
    <property type="term" value="P:carbohydrate metabolic process"/>
    <property type="evidence" value="ECO:0007669"/>
    <property type="project" value="InterPro"/>
</dbReference>
<proteinExistence type="predicted"/>
<protein>
    <submittedName>
        <fullName evidence="4">Polysaccharide deacetylase family protein</fullName>
    </submittedName>
</protein>
<dbReference type="PANTHER" id="PTHR34216">
    <property type="match status" value="1"/>
</dbReference>
<feature type="signal peptide" evidence="2">
    <location>
        <begin position="1"/>
        <end position="25"/>
    </location>
</feature>
<evidence type="ECO:0000256" key="1">
    <source>
        <dbReference type="ARBA" id="ARBA00022729"/>
    </source>
</evidence>
<dbReference type="SUPFAM" id="SSF88713">
    <property type="entry name" value="Glycoside hydrolase/deacetylase"/>
    <property type="match status" value="1"/>
</dbReference>
<dbReference type="CDD" id="cd10918">
    <property type="entry name" value="CE4_NodB_like_5s_6s"/>
    <property type="match status" value="1"/>
</dbReference>
<evidence type="ECO:0000313" key="4">
    <source>
        <dbReference type="EMBL" id="HHS28962.1"/>
    </source>
</evidence>
<dbReference type="InterPro" id="IPR051398">
    <property type="entry name" value="Polysacch_Deacetylase"/>
</dbReference>